<dbReference type="InterPro" id="IPR051796">
    <property type="entry name" value="ISF_SsuE-like"/>
</dbReference>
<reference evidence="4 5" key="1">
    <citation type="submission" date="2017-02" db="EMBL/GenBank/DDBJ databases">
        <authorList>
            <person name="Peterson S.W."/>
        </authorList>
    </citation>
    <scope>NUCLEOTIDE SEQUENCE [LARGE SCALE GENOMIC DNA]</scope>
    <source>
        <strain evidence="4 5">DSM 18034</strain>
    </source>
</reference>
<evidence type="ECO:0000313" key="5">
    <source>
        <dbReference type="Proteomes" id="UP000189733"/>
    </source>
</evidence>
<dbReference type="SUPFAM" id="SSF52218">
    <property type="entry name" value="Flavoproteins"/>
    <property type="match status" value="1"/>
</dbReference>
<dbReference type="PANTHER" id="PTHR43278">
    <property type="entry name" value="NAD(P)H-DEPENDENT FMN-CONTAINING OXIDOREDUCTASE YWQN-RELATED"/>
    <property type="match status" value="1"/>
</dbReference>
<dbReference type="InterPro" id="IPR003680">
    <property type="entry name" value="Flavodoxin_fold"/>
</dbReference>
<feature type="domain" description="Flavodoxin-like fold" evidence="3">
    <location>
        <begin position="76"/>
        <end position="194"/>
    </location>
</feature>
<name>A0A1T4WLF3_9BACT</name>
<sequence>MTDTSESLRQSAIFSCSPSAHGCCDIAADNFAQGVQAAGGALRGDFLRRYKIEPCQGCYRCKHDRNRACYLTKIDHSDSLFQRLYDAPFAFFSAPIYFYHVPAHFKAWIDRSQCYFLRKEDGDETLNALPRRKAYVSLCAGRKDGEKLFEGTLLTLKYFLRIFNFELQEPYLYRGSDAGDPELADTIRQEMQALGERAWQESL</sequence>
<keyword evidence="1" id="KW-0285">Flavoprotein</keyword>
<dbReference type="Gene3D" id="3.40.50.360">
    <property type="match status" value="1"/>
</dbReference>
<dbReference type="Proteomes" id="UP000189733">
    <property type="component" value="Unassembled WGS sequence"/>
</dbReference>
<evidence type="ECO:0000256" key="2">
    <source>
        <dbReference type="ARBA" id="ARBA00022643"/>
    </source>
</evidence>
<keyword evidence="5" id="KW-1185">Reference proteome</keyword>
<dbReference type="AlphaFoldDB" id="A0A1T4WLF3"/>
<protein>
    <submittedName>
        <fullName evidence="4">Flavodoxin-like fold</fullName>
    </submittedName>
</protein>
<proteinExistence type="predicted"/>
<evidence type="ECO:0000259" key="3">
    <source>
        <dbReference type="Pfam" id="PF02525"/>
    </source>
</evidence>
<keyword evidence="2" id="KW-0288">FMN</keyword>
<dbReference type="PANTHER" id="PTHR43278:SF4">
    <property type="entry name" value="NAD(P)H-DEPENDENT FMN-CONTAINING OXIDOREDUCTASE YWQN-RELATED"/>
    <property type="match status" value="1"/>
</dbReference>
<dbReference type="InterPro" id="IPR029039">
    <property type="entry name" value="Flavoprotein-like_sf"/>
</dbReference>
<dbReference type="EMBL" id="FUYA01000008">
    <property type="protein sequence ID" value="SKA78190.1"/>
    <property type="molecule type" value="Genomic_DNA"/>
</dbReference>
<dbReference type="Pfam" id="PF02525">
    <property type="entry name" value="Flavodoxin_2"/>
    <property type="match status" value="1"/>
</dbReference>
<dbReference type="STRING" id="1121442.SAMN02745702_02413"/>
<gene>
    <name evidence="4" type="ORF">SAMN02745702_02413</name>
</gene>
<evidence type="ECO:0000256" key="1">
    <source>
        <dbReference type="ARBA" id="ARBA00022630"/>
    </source>
</evidence>
<accession>A0A1T4WLF3</accession>
<organism evidence="4 5">
    <name type="scientific">Desulfobaculum bizertense DSM 18034</name>
    <dbReference type="NCBI Taxonomy" id="1121442"/>
    <lineage>
        <taxon>Bacteria</taxon>
        <taxon>Pseudomonadati</taxon>
        <taxon>Thermodesulfobacteriota</taxon>
        <taxon>Desulfovibrionia</taxon>
        <taxon>Desulfovibrionales</taxon>
        <taxon>Desulfovibrionaceae</taxon>
        <taxon>Desulfobaculum</taxon>
    </lineage>
</organism>
<evidence type="ECO:0000313" key="4">
    <source>
        <dbReference type="EMBL" id="SKA78190.1"/>
    </source>
</evidence>